<dbReference type="InterPro" id="IPR050641">
    <property type="entry name" value="RIFMO-like"/>
</dbReference>
<comment type="caution">
    <text evidence="5">The sequence shown here is derived from an EMBL/GenBank/DDBJ whole genome shotgun (WGS) entry which is preliminary data.</text>
</comment>
<evidence type="ECO:0000256" key="2">
    <source>
        <dbReference type="ARBA" id="ARBA00022630"/>
    </source>
</evidence>
<dbReference type="PANTHER" id="PTHR43004:SF19">
    <property type="entry name" value="BINDING MONOOXYGENASE, PUTATIVE (JCVI)-RELATED"/>
    <property type="match status" value="1"/>
</dbReference>
<protein>
    <submittedName>
        <fullName evidence="5">FAD-dependent oxidoreductase</fullName>
    </submittedName>
</protein>
<dbReference type="Gene3D" id="3.30.70.2450">
    <property type="match status" value="1"/>
</dbReference>
<dbReference type="OrthoDB" id="8670884at2"/>
<dbReference type="GO" id="GO:0016709">
    <property type="term" value="F:oxidoreductase activity, acting on paired donors, with incorporation or reduction of molecular oxygen, NAD(P)H as one donor, and incorporation of one atom of oxygen"/>
    <property type="evidence" value="ECO:0007669"/>
    <property type="project" value="UniProtKB-ARBA"/>
</dbReference>
<feature type="domain" description="FAD-binding" evidence="4">
    <location>
        <begin position="18"/>
        <end position="347"/>
    </location>
</feature>
<dbReference type="PRINTS" id="PR00420">
    <property type="entry name" value="RNGMNOXGNASE"/>
</dbReference>
<evidence type="ECO:0000313" key="5">
    <source>
        <dbReference type="EMBL" id="KAB8191666.1"/>
    </source>
</evidence>
<dbReference type="InterPro" id="IPR036188">
    <property type="entry name" value="FAD/NAD-bd_sf"/>
</dbReference>
<proteinExistence type="predicted"/>
<reference evidence="5 6" key="1">
    <citation type="submission" date="2019-10" db="EMBL/GenBank/DDBJ databases">
        <title>Nonomuraea sp. nov., isolated from Phyllanthus amarus.</title>
        <authorList>
            <person name="Klykleung N."/>
            <person name="Tanasupawat S."/>
        </authorList>
    </citation>
    <scope>NUCLEOTIDE SEQUENCE [LARGE SCALE GENOMIC DNA]</scope>
    <source>
        <strain evidence="5 6">PA1-10</strain>
    </source>
</reference>
<dbReference type="GO" id="GO:0071949">
    <property type="term" value="F:FAD binding"/>
    <property type="evidence" value="ECO:0007669"/>
    <property type="project" value="InterPro"/>
</dbReference>
<evidence type="ECO:0000256" key="1">
    <source>
        <dbReference type="ARBA" id="ARBA00001974"/>
    </source>
</evidence>
<name>A0A5C4W4K3_9ACTN</name>
<keyword evidence="6" id="KW-1185">Reference proteome</keyword>
<dbReference type="InterPro" id="IPR002938">
    <property type="entry name" value="FAD-bd"/>
</dbReference>
<evidence type="ECO:0000256" key="3">
    <source>
        <dbReference type="ARBA" id="ARBA00022827"/>
    </source>
</evidence>
<gene>
    <name evidence="5" type="ORF">FH608_030945</name>
</gene>
<organism evidence="5 6">
    <name type="scientific">Nonomuraea phyllanthi</name>
    <dbReference type="NCBI Taxonomy" id="2219224"/>
    <lineage>
        <taxon>Bacteria</taxon>
        <taxon>Bacillati</taxon>
        <taxon>Actinomycetota</taxon>
        <taxon>Actinomycetes</taxon>
        <taxon>Streptosporangiales</taxon>
        <taxon>Streptosporangiaceae</taxon>
        <taxon>Nonomuraea</taxon>
    </lineage>
</organism>
<dbReference type="EMBL" id="VDLX02000012">
    <property type="protein sequence ID" value="KAB8191666.1"/>
    <property type="molecule type" value="Genomic_DNA"/>
</dbReference>
<comment type="cofactor">
    <cofactor evidence="1">
        <name>FAD</name>
        <dbReference type="ChEBI" id="CHEBI:57692"/>
    </cofactor>
</comment>
<accession>A0A5C4W4K3</accession>
<evidence type="ECO:0000259" key="4">
    <source>
        <dbReference type="Pfam" id="PF01494"/>
    </source>
</evidence>
<dbReference type="PANTHER" id="PTHR43004">
    <property type="entry name" value="TRK SYSTEM POTASSIUM UPTAKE PROTEIN"/>
    <property type="match status" value="1"/>
</dbReference>
<evidence type="ECO:0000313" key="6">
    <source>
        <dbReference type="Proteomes" id="UP000312512"/>
    </source>
</evidence>
<dbReference type="Pfam" id="PF01494">
    <property type="entry name" value="FAD_binding_3"/>
    <property type="match status" value="1"/>
</dbReference>
<dbReference type="SUPFAM" id="SSF51905">
    <property type="entry name" value="FAD/NAD(P)-binding domain"/>
    <property type="match status" value="1"/>
</dbReference>
<keyword evidence="3" id="KW-0274">FAD</keyword>
<dbReference type="AlphaFoldDB" id="A0A5C4W4K3"/>
<sequence>MPAGGEPAPPRGGEMNESTVVIVGAGPCGLATAVELARRGIRVTVLEAADATADGTRAILLWPYSLDLLDGLGLRTEADRRGVPISSLVCHTAPGTARRVPLGPFDAPLVLPQQETVALLKQELSEQGGTIEYGVRVTGLTDGPDAVTVTARRADGSPAGWRASWLVGADGVGSTVRRHLGIDFSGIPVSETFLIAEGGLLGEFDTSAVHYHMARAGLMLLSPLPGDQVRISGALADGHGPVTPESAQRMLDERGPGGLRLTDVRQARSFTSQERVAATFRSGRCFLVGDAAHVHTPSGGQGLNLGLADVRNLTWKLAGVIDGSLDPVILDTYDAERRPAAQQVVRATSRLTKSATLGPAAWRVRNLAMAAAHRTGGLARFLVPVLSGRRVHYPNTLGLAGPERTRSKGLPRPGSRDPGWPLVHGPGTAGRFQLVSMGPADGRMYRQAGKFAGGEPLVAHSHRITRGSGYVLLRPDGFVGAAGLEADFPRAAQAFARAPWHSAGHI</sequence>
<keyword evidence="2" id="KW-0285">Flavoprotein</keyword>
<dbReference type="Proteomes" id="UP000312512">
    <property type="component" value="Unassembled WGS sequence"/>
</dbReference>
<dbReference type="Gene3D" id="3.50.50.60">
    <property type="entry name" value="FAD/NAD(P)-binding domain"/>
    <property type="match status" value="1"/>
</dbReference>